<dbReference type="Proteomes" id="UP001347796">
    <property type="component" value="Unassembled WGS sequence"/>
</dbReference>
<gene>
    <name evidence="2" type="ORF">SNE40_013159</name>
</gene>
<organism evidence="2 3">
    <name type="scientific">Patella caerulea</name>
    <name type="common">Rayed Mediterranean limpet</name>
    <dbReference type="NCBI Taxonomy" id="87958"/>
    <lineage>
        <taxon>Eukaryota</taxon>
        <taxon>Metazoa</taxon>
        <taxon>Spiralia</taxon>
        <taxon>Lophotrochozoa</taxon>
        <taxon>Mollusca</taxon>
        <taxon>Gastropoda</taxon>
        <taxon>Patellogastropoda</taxon>
        <taxon>Patelloidea</taxon>
        <taxon>Patellidae</taxon>
        <taxon>Patella</taxon>
    </lineage>
</organism>
<proteinExistence type="predicted"/>
<protein>
    <submittedName>
        <fullName evidence="2">Uncharacterized protein</fullName>
    </submittedName>
</protein>
<dbReference type="PANTHER" id="PTHR34239:SF2">
    <property type="entry name" value="TRANSPOSABLE ELEMENT P TRANSPOSASE_THAP9 CONSERVED DOMAIN-CONTAINING PROTEIN"/>
    <property type="match status" value="1"/>
</dbReference>
<evidence type="ECO:0000313" key="3">
    <source>
        <dbReference type="Proteomes" id="UP001347796"/>
    </source>
</evidence>
<name>A0AAN8PNH5_PATCE</name>
<keyword evidence="3" id="KW-1185">Reference proteome</keyword>
<comment type="caution">
    <text evidence="2">The sequence shown here is derived from an EMBL/GenBank/DDBJ whole genome shotgun (WGS) entry which is preliminary data.</text>
</comment>
<evidence type="ECO:0000256" key="1">
    <source>
        <dbReference type="SAM" id="MobiDB-lite"/>
    </source>
</evidence>
<feature type="compositionally biased region" description="Basic and acidic residues" evidence="1">
    <location>
        <begin position="1"/>
        <end position="23"/>
    </location>
</feature>
<evidence type="ECO:0000313" key="2">
    <source>
        <dbReference type="EMBL" id="KAK6178363.1"/>
    </source>
</evidence>
<feature type="compositionally biased region" description="Low complexity" evidence="1">
    <location>
        <begin position="66"/>
        <end position="75"/>
    </location>
</feature>
<sequence>MAEKMLTDKLPSNDKDDIKDTSKSLKSTKKKPDQLSSPKRSKKTLVETRKVGIGQSSQLTGEKTCRSMTSCSTSSDADGIDANFSNTNRQPTSQVGLPSASNELSVLCQQMTSTITEQIRKGLNDIKSSAASTSRHYDYEHPFMYNDCDYEHEDYEDDYDYDNNYYYDDQEDKIEKLCSSNVQNVDCERKRSKSTNLDEPEVDTGDENNVVNVDTTKEDVLQHIAAELSAGEQTSDKINTELADLVNSLVLRPGRDSEPDEKFKDRLKTTLRPENCASLVNTKVDELIWSRLQTKTKTFDLKLQYPQSLLIKGLIKTVKIMDVVLMEKDNIPKSEIIIKEGIYDSMLQEFLRKSIMNLI</sequence>
<reference evidence="2 3" key="1">
    <citation type="submission" date="2024-01" db="EMBL/GenBank/DDBJ databases">
        <title>The genome of the rayed Mediterranean limpet Patella caerulea (Linnaeus, 1758).</title>
        <authorList>
            <person name="Anh-Thu Weber A."/>
            <person name="Halstead-Nussloch G."/>
        </authorList>
    </citation>
    <scope>NUCLEOTIDE SEQUENCE [LARGE SCALE GENOMIC DNA]</scope>
    <source>
        <strain evidence="2">AATW-2023a</strain>
        <tissue evidence="2">Whole specimen</tissue>
    </source>
</reference>
<accession>A0AAN8PNH5</accession>
<dbReference type="EMBL" id="JAZGQO010000009">
    <property type="protein sequence ID" value="KAK6178363.1"/>
    <property type="molecule type" value="Genomic_DNA"/>
</dbReference>
<dbReference type="PANTHER" id="PTHR34239">
    <property type="entry name" value="APPLE DOMAIN-CONTAINING PROTEIN"/>
    <property type="match status" value="1"/>
</dbReference>
<feature type="region of interest" description="Disordered" evidence="1">
    <location>
        <begin position="1"/>
        <end position="76"/>
    </location>
</feature>
<dbReference type="AlphaFoldDB" id="A0AAN8PNH5"/>